<dbReference type="RefSeq" id="WP_214610713.1">
    <property type="nucleotide sequence ID" value="NZ_JACATN010000001.1"/>
</dbReference>
<evidence type="ECO:0000313" key="2">
    <source>
        <dbReference type="Proteomes" id="UP000740413"/>
    </source>
</evidence>
<proteinExistence type="predicted"/>
<keyword evidence="2" id="KW-1185">Reference proteome</keyword>
<gene>
    <name evidence="1" type="ORF">HW347_04490</name>
</gene>
<name>A0ABS5WC44_9FLAO</name>
<reference evidence="2" key="1">
    <citation type="submission" date="2023-07" db="EMBL/GenBank/DDBJ databases">
        <title>Zobellia barbeyronii sp. nov., a new marine flavobacterium, isolated from green and red algae.</title>
        <authorList>
            <person name="Nedashkovskaya O.I."/>
            <person name="Otstavnykh N."/>
            <person name="Zhukova N."/>
            <person name="Guzev K."/>
            <person name="Chausova V."/>
            <person name="Tekutyeva L."/>
            <person name="Mikhailov V."/>
            <person name="Isaeva M."/>
        </authorList>
    </citation>
    <scope>NUCLEOTIDE SEQUENCE [LARGE SCALE GENOMIC DNA]</scope>
    <source>
        <strain evidence="2">KMM 6746</strain>
    </source>
</reference>
<sequence>MKSQNLEVQELGLNETKKIGGGNYLKDIQDGIRAIRRIAEFFSGRPQT</sequence>
<evidence type="ECO:0000313" key="1">
    <source>
        <dbReference type="EMBL" id="MBT2160511.1"/>
    </source>
</evidence>
<comment type="caution">
    <text evidence="1">The sequence shown here is derived from an EMBL/GenBank/DDBJ whole genome shotgun (WGS) entry which is preliminary data.</text>
</comment>
<protein>
    <submittedName>
        <fullName evidence="1">Uncharacterized protein</fullName>
    </submittedName>
</protein>
<dbReference type="Proteomes" id="UP000740413">
    <property type="component" value="Unassembled WGS sequence"/>
</dbReference>
<dbReference type="EMBL" id="JACATN010000001">
    <property type="protein sequence ID" value="MBT2160511.1"/>
    <property type="molecule type" value="Genomic_DNA"/>
</dbReference>
<organism evidence="1 2">
    <name type="scientific">Zobellia barbeyronii</name>
    <dbReference type="NCBI Taxonomy" id="2748009"/>
    <lineage>
        <taxon>Bacteria</taxon>
        <taxon>Pseudomonadati</taxon>
        <taxon>Bacteroidota</taxon>
        <taxon>Flavobacteriia</taxon>
        <taxon>Flavobacteriales</taxon>
        <taxon>Flavobacteriaceae</taxon>
        <taxon>Zobellia</taxon>
    </lineage>
</organism>
<accession>A0ABS5WC44</accession>